<evidence type="ECO:0000313" key="3">
    <source>
        <dbReference type="Proteomes" id="UP000500961"/>
    </source>
</evidence>
<organism evidence="2 3">
    <name type="scientific">Tenuifilum thalassicum</name>
    <dbReference type="NCBI Taxonomy" id="2590900"/>
    <lineage>
        <taxon>Bacteria</taxon>
        <taxon>Pseudomonadati</taxon>
        <taxon>Bacteroidota</taxon>
        <taxon>Bacteroidia</taxon>
        <taxon>Bacteroidales</taxon>
        <taxon>Tenuifilaceae</taxon>
        <taxon>Tenuifilum</taxon>
    </lineage>
</organism>
<keyword evidence="1" id="KW-1133">Transmembrane helix</keyword>
<sequence>MTKTPIKIFAYFSLLIISIFLSCTRSNQNKNKYQNYQTEEADTIIGKSISFPKALKNIKNGSITQADSIIDILNNSECIVSIIDATCLKCIYFRLNLLDSIFRVNLPPNIERVFVINIENRAVPYFLREMYPAINAKGTLLLDTAYVFEKSNRILSPNENHRIFFIDSNGKIAQYGDPLIDQSILYKYVSLSTESH</sequence>
<dbReference type="PROSITE" id="PS51257">
    <property type="entry name" value="PROKAR_LIPOPROTEIN"/>
    <property type="match status" value="1"/>
</dbReference>
<reference evidence="2 3" key="1">
    <citation type="submission" date="2019-07" db="EMBL/GenBank/DDBJ databases">
        <title>Thalassofilum flectens gen. nov., sp. nov., a novel moderate thermophilic anaerobe from a shallow sea hot spring in Kunashir Island (Russia), representing a new family in the order Bacteroidales, and proposal of Thalassofilacea fam. nov.</title>
        <authorList>
            <person name="Kochetkova T.V."/>
            <person name="Podosokorskaya O.A."/>
            <person name="Novikov A."/>
            <person name="Elcheninov A.G."/>
            <person name="Toshchakov S.V."/>
            <person name="Kublanov I.V."/>
        </authorList>
    </citation>
    <scope>NUCLEOTIDE SEQUENCE [LARGE SCALE GENOMIC DNA]</scope>
    <source>
        <strain evidence="2 3">38-H</strain>
    </source>
</reference>
<evidence type="ECO:0008006" key="4">
    <source>
        <dbReference type="Google" id="ProtNLM"/>
    </source>
</evidence>
<gene>
    <name evidence="2" type="ORF">FHG85_10540</name>
</gene>
<evidence type="ECO:0000313" key="2">
    <source>
        <dbReference type="EMBL" id="QKG80684.1"/>
    </source>
</evidence>
<dbReference type="AlphaFoldDB" id="A0A7D4C1E8"/>
<protein>
    <recommendedName>
        <fullName evidence="4">Redoxin domain-containing protein</fullName>
    </recommendedName>
</protein>
<dbReference type="EMBL" id="CP041345">
    <property type="protein sequence ID" value="QKG80684.1"/>
    <property type="molecule type" value="Genomic_DNA"/>
</dbReference>
<dbReference type="KEGG" id="ttz:FHG85_10540"/>
<feature type="transmembrane region" description="Helical" evidence="1">
    <location>
        <begin position="6"/>
        <end position="24"/>
    </location>
</feature>
<keyword evidence="1" id="KW-0812">Transmembrane</keyword>
<keyword evidence="1" id="KW-0472">Membrane</keyword>
<keyword evidence="3" id="KW-1185">Reference proteome</keyword>
<accession>A0A7D4C1E8</accession>
<dbReference type="Proteomes" id="UP000500961">
    <property type="component" value="Chromosome"/>
</dbReference>
<proteinExistence type="predicted"/>
<dbReference type="RefSeq" id="WP_173075661.1">
    <property type="nucleotide sequence ID" value="NZ_CP041345.1"/>
</dbReference>
<name>A0A7D4C1E8_9BACT</name>
<evidence type="ECO:0000256" key="1">
    <source>
        <dbReference type="SAM" id="Phobius"/>
    </source>
</evidence>